<dbReference type="InterPro" id="IPR003825">
    <property type="entry name" value="Colicin-V_CvpA"/>
</dbReference>
<evidence type="ECO:0000256" key="6">
    <source>
        <dbReference type="SAM" id="Phobius"/>
    </source>
</evidence>
<protein>
    <submittedName>
        <fullName evidence="7">Colicin V production protein</fullName>
    </submittedName>
</protein>
<keyword evidence="3 6" id="KW-1133">Transmembrane helix</keyword>
<keyword evidence="4 6" id="KW-0472">Membrane</keyword>
<proteinExistence type="predicted"/>
<reference evidence="8" key="2">
    <citation type="submission" date="2018-06" db="EMBL/GenBank/DDBJ databases">
        <title>Genome sequence of Rhodanobacteraceae bacterium strain Dysh456.</title>
        <authorList>
            <person name="Fukui M."/>
        </authorList>
    </citation>
    <scope>NUCLEOTIDE SEQUENCE [LARGE SCALE GENOMIC DNA]</scope>
    <source>
        <strain evidence="8">Dysh456</strain>
    </source>
</reference>
<feature type="transmembrane region" description="Helical" evidence="6">
    <location>
        <begin position="7"/>
        <end position="25"/>
    </location>
</feature>
<feature type="transmembrane region" description="Helical" evidence="6">
    <location>
        <begin position="105"/>
        <end position="127"/>
    </location>
</feature>
<feature type="transmembrane region" description="Helical" evidence="6">
    <location>
        <begin position="64"/>
        <end position="85"/>
    </location>
</feature>
<evidence type="ECO:0000256" key="5">
    <source>
        <dbReference type="SAM" id="MobiDB-lite"/>
    </source>
</evidence>
<feature type="region of interest" description="Disordered" evidence="5">
    <location>
        <begin position="167"/>
        <end position="186"/>
    </location>
</feature>
<comment type="subcellular location">
    <subcellularLocation>
        <location evidence="1">Membrane</location>
        <topology evidence="1">Multi-pass membrane protein</topology>
    </subcellularLocation>
</comment>
<dbReference type="PANTHER" id="PTHR36926">
    <property type="entry name" value="COLICIN V PRODUCTION PROTEIN"/>
    <property type="match status" value="1"/>
</dbReference>
<dbReference type="AlphaFoldDB" id="A0A2Z6E4Z1"/>
<dbReference type="GO" id="GO:0009403">
    <property type="term" value="P:toxin biosynthetic process"/>
    <property type="evidence" value="ECO:0007669"/>
    <property type="project" value="InterPro"/>
</dbReference>
<reference evidence="8" key="1">
    <citation type="submission" date="2018-04" db="EMBL/GenBank/DDBJ databases">
        <authorList>
            <person name="Watanabe M."/>
            <person name="Kojima H."/>
        </authorList>
    </citation>
    <scope>NUCLEOTIDE SEQUENCE [LARGE SCALE GENOMIC DNA]</scope>
    <source>
        <strain evidence="8">Dysh456</strain>
    </source>
</reference>
<gene>
    <name evidence="7" type="ORF">ALSL_1550</name>
</gene>
<organism evidence="7 8">
    <name type="scientific">Aerosticca soli</name>
    <dbReference type="NCBI Taxonomy" id="2010829"/>
    <lineage>
        <taxon>Bacteria</taxon>
        <taxon>Pseudomonadati</taxon>
        <taxon>Pseudomonadota</taxon>
        <taxon>Gammaproteobacteria</taxon>
        <taxon>Lysobacterales</taxon>
        <taxon>Rhodanobacteraceae</taxon>
        <taxon>Aerosticca</taxon>
    </lineage>
</organism>
<feature type="transmembrane region" description="Helical" evidence="6">
    <location>
        <begin position="31"/>
        <end position="52"/>
    </location>
</feature>
<dbReference type="GO" id="GO:0016020">
    <property type="term" value="C:membrane"/>
    <property type="evidence" value="ECO:0007669"/>
    <property type="project" value="UniProtKB-SubCell"/>
</dbReference>
<keyword evidence="2 6" id="KW-0812">Transmembrane</keyword>
<dbReference type="RefSeq" id="WP_126537986.1">
    <property type="nucleotide sequence ID" value="NZ_AP018560.1"/>
</dbReference>
<evidence type="ECO:0000256" key="3">
    <source>
        <dbReference type="ARBA" id="ARBA00022989"/>
    </source>
</evidence>
<keyword evidence="8" id="KW-1185">Reference proteome</keyword>
<sequence>MNGIDYLILGVLALSALIGLWRGLVSEVLALATWIAALWLAWLYGPSLAALFGQRIASSALRLAVGYVVCFVLVLIVGALLRFLIVRLVVGTGLGGLDRLLGMLFGLARGVLLVILAIALVGLTAFAHDPWWRQSALLPHFRDTAAWLGQYLPEHVRRRLAFSDDGRPPALDAPATSASARAPFPL</sequence>
<evidence type="ECO:0000313" key="8">
    <source>
        <dbReference type="Proteomes" id="UP000270530"/>
    </source>
</evidence>
<evidence type="ECO:0000256" key="2">
    <source>
        <dbReference type="ARBA" id="ARBA00022692"/>
    </source>
</evidence>
<evidence type="ECO:0000313" key="7">
    <source>
        <dbReference type="EMBL" id="BBD80205.1"/>
    </source>
</evidence>
<dbReference type="InterPro" id="IPR052719">
    <property type="entry name" value="CvpA-like"/>
</dbReference>
<evidence type="ECO:0000256" key="1">
    <source>
        <dbReference type="ARBA" id="ARBA00004141"/>
    </source>
</evidence>
<dbReference type="EMBL" id="AP018560">
    <property type="protein sequence ID" value="BBD80205.1"/>
    <property type="molecule type" value="Genomic_DNA"/>
</dbReference>
<dbReference type="Proteomes" id="UP000270530">
    <property type="component" value="Chromosome"/>
</dbReference>
<dbReference type="Pfam" id="PF02674">
    <property type="entry name" value="Colicin_V"/>
    <property type="match status" value="1"/>
</dbReference>
<dbReference type="OrthoDB" id="9810601at2"/>
<dbReference type="KEGG" id="rbd:ALSL_1550"/>
<dbReference type="PANTHER" id="PTHR36926:SF1">
    <property type="entry name" value="COLICIN V PRODUCTION PROTEIN"/>
    <property type="match status" value="1"/>
</dbReference>
<evidence type="ECO:0000256" key="4">
    <source>
        <dbReference type="ARBA" id="ARBA00023136"/>
    </source>
</evidence>
<accession>A0A2Z6E4Z1</accession>
<name>A0A2Z6E4Z1_9GAMM</name>